<feature type="transmembrane region" description="Helical" evidence="2">
    <location>
        <begin position="120"/>
        <end position="140"/>
    </location>
</feature>
<evidence type="ECO:0000313" key="4">
    <source>
        <dbReference type="Proteomes" id="UP000006860"/>
    </source>
</evidence>
<dbReference type="STRING" id="756272.Plabr_1002"/>
<feature type="transmembrane region" description="Helical" evidence="2">
    <location>
        <begin position="15"/>
        <end position="34"/>
    </location>
</feature>
<dbReference type="EMBL" id="CP002546">
    <property type="protein sequence ID" value="ADY58623.1"/>
    <property type="molecule type" value="Genomic_DNA"/>
</dbReference>
<sequence>MNERDNARAAFLVKLIRGGILFSLLVALLGRLIVRVIKQKVPHLLDGGALEVMLPVIWLPAVAAIVLSFYTVVRYPGFLPEHRIFTGRFNPVPRFFAGGGCLLLACFFVPFLFSETVQQASLVMQIVALGLTCAFAYGGILICTFDPEKHRVTASLLEQTFGLAIPLILLYIPALILARMSYPSRQPEENENSTELDEPATTDAV</sequence>
<organism evidence="3 4">
    <name type="scientific">Rubinisphaera brasiliensis (strain ATCC 49424 / DSM 5305 / JCM 21570 / IAM 15109 / NBRC 103401 / IFAM 1448)</name>
    <name type="common">Planctomyces brasiliensis</name>
    <dbReference type="NCBI Taxonomy" id="756272"/>
    <lineage>
        <taxon>Bacteria</taxon>
        <taxon>Pseudomonadati</taxon>
        <taxon>Planctomycetota</taxon>
        <taxon>Planctomycetia</taxon>
        <taxon>Planctomycetales</taxon>
        <taxon>Planctomycetaceae</taxon>
        <taxon>Rubinisphaera</taxon>
    </lineage>
</organism>
<dbReference type="HOGENOM" id="CLU_1336692_0_0_0"/>
<dbReference type="RefSeq" id="WP_013627359.1">
    <property type="nucleotide sequence ID" value="NC_015174.1"/>
</dbReference>
<accession>F0SJ81</accession>
<feature type="transmembrane region" description="Helical" evidence="2">
    <location>
        <begin position="95"/>
        <end position="113"/>
    </location>
</feature>
<keyword evidence="2" id="KW-1133">Transmembrane helix</keyword>
<dbReference type="AlphaFoldDB" id="F0SJ81"/>
<protein>
    <submittedName>
        <fullName evidence="3">Uncharacterized protein</fullName>
    </submittedName>
</protein>
<feature type="transmembrane region" description="Helical" evidence="2">
    <location>
        <begin position="55"/>
        <end position="75"/>
    </location>
</feature>
<name>F0SJ81_RUBBR</name>
<evidence type="ECO:0000256" key="2">
    <source>
        <dbReference type="SAM" id="Phobius"/>
    </source>
</evidence>
<dbReference type="KEGG" id="pbs:Plabr_1002"/>
<gene>
    <name evidence="3" type="ordered locus">Plabr_1002</name>
</gene>
<evidence type="ECO:0000256" key="1">
    <source>
        <dbReference type="SAM" id="MobiDB-lite"/>
    </source>
</evidence>
<feature type="transmembrane region" description="Helical" evidence="2">
    <location>
        <begin position="160"/>
        <end position="178"/>
    </location>
</feature>
<proteinExistence type="predicted"/>
<dbReference type="Proteomes" id="UP000006860">
    <property type="component" value="Chromosome"/>
</dbReference>
<feature type="region of interest" description="Disordered" evidence="1">
    <location>
        <begin position="185"/>
        <end position="205"/>
    </location>
</feature>
<feature type="compositionally biased region" description="Acidic residues" evidence="1">
    <location>
        <begin position="189"/>
        <end position="205"/>
    </location>
</feature>
<evidence type="ECO:0000313" key="3">
    <source>
        <dbReference type="EMBL" id="ADY58623.1"/>
    </source>
</evidence>
<keyword evidence="4" id="KW-1185">Reference proteome</keyword>
<keyword evidence="2" id="KW-0472">Membrane</keyword>
<reference evidence="4" key="1">
    <citation type="submission" date="2011-02" db="EMBL/GenBank/DDBJ databases">
        <title>The complete genome of Planctomyces brasiliensis DSM 5305.</title>
        <authorList>
            <person name="Lucas S."/>
            <person name="Copeland A."/>
            <person name="Lapidus A."/>
            <person name="Bruce D."/>
            <person name="Goodwin L."/>
            <person name="Pitluck S."/>
            <person name="Kyrpides N."/>
            <person name="Mavromatis K."/>
            <person name="Pagani I."/>
            <person name="Ivanova N."/>
            <person name="Ovchinnikova G."/>
            <person name="Lu M."/>
            <person name="Detter J.C."/>
            <person name="Han C."/>
            <person name="Land M."/>
            <person name="Hauser L."/>
            <person name="Markowitz V."/>
            <person name="Cheng J.-F."/>
            <person name="Hugenholtz P."/>
            <person name="Woyke T."/>
            <person name="Wu D."/>
            <person name="Tindall B."/>
            <person name="Pomrenke H.G."/>
            <person name="Brambilla E."/>
            <person name="Klenk H.-P."/>
            <person name="Eisen J.A."/>
        </authorList>
    </citation>
    <scope>NUCLEOTIDE SEQUENCE [LARGE SCALE GENOMIC DNA]</scope>
    <source>
        <strain evidence="4">ATCC 49424 / DSM 5305 / JCM 21570 / NBRC 103401 / IFAM 1448</strain>
    </source>
</reference>
<keyword evidence="2" id="KW-0812">Transmembrane</keyword>